<organism evidence="3 4">
    <name type="scientific">Allomesorhizobium camelthorni</name>
    <dbReference type="NCBI Taxonomy" id="475069"/>
    <lineage>
        <taxon>Bacteria</taxon>
        <taxon>Pseudomonadati</taxon>
        <taxon>Pseudomonadota</taxon>
        <taxon>Alphaproteobacteria</taxon>
        <taxon>Hyphomicrobiales</taxon>
        <taxon>Phyllobacteriaceae</taxon>
        <taxon>Allomesorhizobium</taxon>
    </lineage>
</organism>
<dbReference type="InterPro" id="IPR009936">
    <property type="entry name" value="DUF1468"/>
</dbReference>
<name>A0A6G4WCW3_9HYPH</name>
<dbReference type="AlphaFoldDB" id="A0A6G4WCW3"/>
<dbReference type="RefSeq" id="WP_165029142.1">
    <property type="nucleotide sequence ID" value="NZ_JAAKZF010000019.1"/>
</dbReference>
<feature type="transmembrane region" description="Helical" evidence="1">
    <location>
        <begin position="38"/>
        <end position="57"/>
    </location>
</feature>
<sequence>MKADRILGAGFVLLGLAMIWLMYRLAAPSLGQGDPGPAVLPAALGILFVLLGGVLAIRRVAPPTPAVKAGAGENADTATLVPAEPALFSIIHLVNLCAYVALFEKAGFSLSTFVFLSIAIFLFGPRTARSAIVAIIAAAVVTFVIGTGLRVLVGVPLPGVFLG</sequence>
<gene>
    <name evidence="3" type="ORF">G6N73_15680</name>
</gene>
<feature type="transmembrane region" description="Helical" evidence="1">
    <location>
        <begin position="107"/>
        <end position="124"/>
    </location>
</feature>
<evidence type="ECO:0000259" key="2">
    <source>
        <dbReference type="Pfam" id="PF07331"/>
    </source>
</evidence>
<accession>A0A6G4WCW3</accession>
<reference evidence="3 4" key="1">
    <citation type="submission" date="2020-02" db="EMBL/GenBank/DDBJ databases">
        <title>Genome sequence of strain CCNWXJ40-4.</title>
        <authorList>
            <person name="Gao J."/>
            <person name="Sun J."/>
        </authorList>
    </citation>
    <scope>NUCLEOTIDE SEQUENCE [LARGE SCALE GENOMIC DNA]</scope>
    <source>
        <strain evidence="3 4">CCNWXJ 40-4</strain>
    </source>
</reference>
<dbReference type="Pfam" id="PF07331">
    <property type="entry name" value="TctB"/>
    <property type="match status" value="1"/>
</dbReference>
<feature type="transmembrane region" description="Helical" evidence="1">
    <location>
        <begin position="7"/>
        <end position="26"/>
    </location>
</feature>
<comment type="caution">
    <text evidence="3">The sequence shown here is derived from an EMBL/GenBank/DDBJ whole genome shotgun (WGS) entry which is preliminary data.</text>
</comment>
<keyword evidence="1" id="KW-0812">Transmembrane</keyword>
<feature type="transmembrane region" description="Helical" evidence="1">
    <location>
        <begin position="131"/>
        <end position="153"/>
    </location>
</feature>
<proteinExistence type="predicted"/>
<keyword evidence="4" id="KW-1185">Reference proteome</keyword>
<keyword evidence="1" id="KW-1133">Transmembrane helix</keyword>
<dbReference type="Proteomes" id="UP001642900">
    <property type="component" value="Unassembled WGS sequence"/>
</dbReference>
<dbReference type="EMBL" id="JAAKZF010000019">
    <property type="protein sequence ID" value="NGO52601.1"/>
    <property type="molecule type" value="Genomic_DNA"/>
</dbReference>
<evidence type="ECO:0000256" key="1">
    <source>
        <dbReference type="SAM" id="Phobius"/>
    </source>
</evidence>
<feature type="transmembrane region" description="Helical" evidence="1">
    <location>
        <begin position="78"/>
        <end position="101"/>
    </location>
</feature>
<evidence type="ECO:0000313" key="4">
    <source>
        <dbReference type="Proteomes" id="UP001642900"/>
    </source>
</evidence>
<feature type="domain" description="DUF1468" evidence="2">
    <location>
        <begin position="7"/>
        <end position="158"/>
    </location>
</feature>
<protein>
    <recommendedName>
        <fullName evidence="2">DUF1468 domain-containing protein</fullName>
    </recommendedName>
</protein>
<keyword evidence="1" id="KW-0472">Membrane</keyword>
<evidence type="ECO:0000313" key="3">
    <source>
        <dbReference type="EMBL" id="NGO52601.1"/>
    </source>
</evidence>